<evidence type="ECO:0000259" key="6">
    <source>
        <dbReference type="Pfam" id="PF04542"/>
    </source>
</evidence>
<dbReference type="GO" id="GO:0003677">
    <property type="term" value="F:DNA binding"/>
    <property type="evidence" value="ECO:0007669"/>
    <property type="project" value="UniProtKB-KW"/>
</dbReference>
<dbReference type="InterPro" id="IPR039425">
    <property type="entry name" value="RNA_pol_sigma-70-like"/>
</dbReference>
<dbReference type="AlphaFoldDB" id="A0A517NCR3"/>
<dbReference type="InterPro" id="IPR013324">
    <property type="entry name" value="RNA_pol_sigma_r3/r4-like"/>
</dbReference>
<dbReference type="Pfam" id="PF04542">
    <property type="entry name" value="Sigma70_r2"/>
    <property type="match status" value="1"/>
</dbReference>
<dbReference type="NCBIfam" id="TIGR02984">
    <property type="entry name" value="Sig-70_plancto1"/>
    <property type="match status" value="1"/>
</dbReference>
<dbReference type="Gene3D" id="1.10.1740.10">
    <property type="match status" value="1"/>
</dbReference>
<evidence type="ECO:0000256" key="3">
    <source>
        <dbReference type="ARBA" id="ARBA00023082"/>
    </source>
</evidence>
<evidence type="ECO:0000313" key="8">
    <source>
        <dbReference type="EMBL" id="QDT04929.1"/>
    </source>
</evidence>
<organism evidence="8 9">
    <name type="scientific">Rubripirellula lacrimiformis</name>
    <dbReference type="NCBI Taxonomy" id="1930273"/>
    <lineage>
        <taxon>Bacteria</taxon>
        <taxon>Pseudomonadati</taxon>
        <taxon>Planctomycetota</taxon>
        <taxon>Planctomycetia</taxon>
        <taxon>Pirellulales</taxon>
        <taxon>Pirellulaceae</taxon>
        <taxon>Rubripirellula</taxon>
    </lineage>
</organism>
<dbReference type="CDD" id="cd06171">
    <property type="entry name" value="Sigma70_r4"/>
    <property type="match status" value="1"/>
</dbReference>
<evidence type="ECO:0000313" key="9">
    <source>
        <dbReference type="Proteomes" id="UP000318538"/>
    </source>
</evidence>
<dbReference type="KEGG" id="rlc:K227x_33270"/>
<keyword evidence="3" id="KW-0731">Sigma factor</keyword>
<name>A0A517NCR3_9BACT</name>
<dbReference type="InterPro" id="IPR036388">
    <property type="entry name" value="WH-like_DNA-bd_sf"/>
</dbReference>
<dbReference type="GO" id="GO:0016987">
    <property type="term" value="F:sigma factor activity"/>
    <property type="evidence" value="ECO:0007669"/>
    <property type="project" value="UniProtKB-KW"/>
</dbReference>
<dbReference type="RefSeq" id="WP_218933276.1">
    <property type="nucleotide sequence ID" value="NZ_CP036525.1"/>
</dbReference>
<keyword evidence="2" id="KW-0805">Transcription regulation</keyword>
<dbReference type="SUPFAM" id="SSF88659">
    <property type="entry name" value="Sigma3 and sigma4 domains of RNA polymerase sigma factors"/>
    <property type="match status" value="1"/>
</dbReference>
<feature type="domain" description="RNA polymerase sigma-70 region 2" evidence="6">
    <location>
        <begin position="31"/>
        <end position="97"/>
    </location>
</feature>
<evidence type="ECO:0000256" key="5">
    <source>
        <dbReference type="ARBA" id="ARBA00023163"/>
    </source>
</evidence>
<evidence type="ECO:0000256" key="1">
    <source>
        <dbReference type="ARBA" id="ARBA00010641"/>
    </source>
</evidence>
<accession>A0A517NCR3</accession>
<dbReference type="Proteomes" id="UP000318538">
    <property type="component" value="Chromosome"/>
</dbReference>
<keyword evidence="5" id="KW-0804">Transcription</keyword>
<proteinExistence type="inferred from homology"/>
<keyword evidence="9" id="KW-1185">Reference proteome</keyword>
<dbReference type="InterPro" id="IPR014326">
    <property type="entry name" value="RNA_pol_sigma-70_Plancto"/>
</dbReference>
<dbReference type="Gene3D" id="1.10.10.10">
    <property type="entry name" value="Winged helix-like DNA-binding domain superfamily/Winged helix DNA-binding domain"/>
    <property type="match status" value="1"/>
</dbReference>
<dbReference type="InterPro" id="IPR013325">
    <property type="entry name" value="RNA_pol_sigma_r2"/>
</dbReference>
<evidence type="ECO:0000256" key="2">
    <source>
        <dbReference type="ARBA" id="ARBA00023015"/>
    </source>
</evidence>
<protein>
    <submittedName>
        <fullName evidence="8">ECF RNA polymerase sigma-E factor</fullName>
    </submittedName>
</protein>
<sequence>MSSSRIDHQAGLLQLARAGNPSAMQDLFACYQHYLRLLARSNLSSKVKSRVTVSDVIQETFLHAIESFEQFRGASTDEFVAWIRSILASRIADAHEKHLHAARRDVRREVSMEAINASLSRSSFGLASIAHDHLQQSPGTIASQQEHAILVADAIGNLPPDYQQVIVMRHFDGRSFDQIAQELGRSSGAVRMLWLRAIQRMKRNLTEIRS</sequence>
<evidence type="ECO:0000256" key="4">
    <source>
        <dbReference type="ARBA" id="ARBA00023125"/>
    </source>
</evidence>
<dbReference type="Pfam" id="PF08281">
    <property type="entry name" value="Sigma70_r4_2"/>
    <property type="match status" value="1"/>
</dbReference>
<dbReference type="PANTHER" id="PTHR43133:SF8">
    <property type="entry name" value="RNA POLYMERASE SIGMA FACTOR HI_1459-RELATED"/>
    <property type="match status" value="1"/>
</dbReference>
<dbReference type="PANTHER" id="PTHR43133">
    <property type="entry name" value="RNA POLYMERASE ECF-TYPE SIGMA FACTO"/>
    <property type="match status" value="1"/>
</dbReference>
<comment type="similarity">
    <text evidence="1">Belongs to the sigma-70 factor family. ECF subfamily.</text>
</comment>
<dbReference type="NCBIfam" id="TIGR02937">
    <property type="entry name" value="sigma70-ECF"/>
    <property type="match status" value="1"/>
</dbReference>
<evidence type="ECO:0000259" key="7">
    <source>
        <dbReference type="Pfam" id="PF08281"/>
    </source>
</evidence>
<dbReference type="InterPro" id="IPR007627">
    <property type="entry name" value="RNA_pol_sigma70_r2"/>
</dbReference>
<dbReference type="EMBL" id="CP036525">
    <property type="protein sequence ID" value="QDT04929.1"/>
    <property type="molecule type" value="Genomic_DNA"/>
</dbReference>
<dbReference type="SUPFAM" id="SSF88946">
    <property type="entry name" value="Sigma2 domain of RNA polymerase sigma factors"/>
    <property type="match status" value="1"/>
</dbReference>
<feature type="domain" description="RNA polymerase sigma factor 70 region 4 type 2" evidence="7">
    <location>
        <begin position="151"/>
        <end position="201"/>
    </location>
</feature>
<gene>
    <name evidence="8" type="primary">rpoE_2</name>
    <name evidence="8" type="ORF">K227x_33270</name>
</gene>
<dbReference type="InterPro" id="IPR014284">
    <property type="entry name" value="RNA_pol_sigma-70_dom"/>
</dbReference>
<reference evidence="8 9" key="1">
    <citation type="submission" date="2019-02" db="EMBL/GenBank/DDBJ databases">
        <title>Deep-cultivation of Planctomycetes and their phenomic and genomic characterization uncovers novel biology.</title>
        <authorList>
            <person name="Wiegand S."/>
            <person name="Jogler M."/>
            <person name="Boedeker C."/>
            <person name="Pinto D."/>
            <person name="Vollmers J."/>
            <person name="Rivas-Marin E."/>
            <person name="Kohn T."/>
            <person name="Peeters S.H."/>
            <person name="Heuer A."/>
            <person name="Rast P."/>
            <person name="Oberbeckmann S."/>
            <person name="Bunk B."/>
            <person name="Jeske O."/>
            <person name="Meyerdierks A."/>
            <person name="Storesund J.E."/>
            <person name="Kallscheuer N."/>
            <person name="Luecker S."/>
            <person name="Lage O.M."/>
            <person name="Pohl T."/>
            <person name="Merkel B.J."/>
            <person name="Hornburger P."/>
            <person name="Mueller R.-W."/>
            <person name="Bruemmer F."/>
            <person name="Labrenz M."/>
            <person name="Spormann A.M."/>
            <person name="Op den Camp H."/>
            <person name="Overmann J."/>
            <person name="Amann R."/>
            <person name="Jetten M.S.M."/>
            <person name="Mascher T."/>
            <person name="Medema M.H."/>
            <person name="Devos D.P."/>
            <person name="Kaster A.-K."/>
            <person name="Ovreas L."/>
            <person name="Rohde M."/>
            <person name="Galperin M.Y."/>
            <person name="Jogler C."/>
        </authorList>
    </citation>
    <scope>NUCLEOTIDE SEQUENCE [LARGE SCALE GENOMIC DNA]</scope>
    <source>
        <strain evidence="8 9">K22_7</strain>
    </source>
</reference>
<dbReference type="InterPro" id="IPR013249">
    <property type="entry name" value="RNA_pol_sigma70_r4_t2"/>
</dbReference>
<dbReference type="GO" id="GO:0006352">
    <property type="term" value="P:DNA-templated transcription initiation"/>
    <property type="evidence" value="ECO:0007669"/>
    <property type="project" value="InterPro"/>
</dbReference>
<keyword evidence="4" id="KW-0238">DNA-binding</keyword>